<dbReference type="STRING" id="565045.NOR51B_474"/>
<feature type="domain" description="PAS" evidence="20">
    <location>
        <begin position="95"/>
        <end position="150"/>
    </location>
</feature>
<keyword evidence="9" id="KW-0808">Transferase</keyword>
<evidence type="ECO:0000256" key="11">
    <source>
        <dbReference type="ARBA" id="ARBA00022741"/>
    </source>
</evidence>
<dbReference type="RefSeq" id="WP_009019285.1">
    <property type="nucleotide sequence ID" value="NZ_DS999411.1"/>
</dbReference>
<dbReference type="InterPro" id="IPR021766">
    <property type="entry name" value="PhoR_N"/>
</dbReference>
<keyword evidence="10 18" id="KW-0812">Transmembrane</keyword>
<evidence type="ECO:0000313" key="22">
    <source>
        <dbReference type="Proteomes" id="UP000004699"/>
    </source>
</evidence>
<dbReference type="EC" id="2.7.13.3" evidence="3"/>
<keyword evidence="5" id="KW-0813">Transport</keyword>
<dbReference type="PROSITE" id="PS50109">
    <property type="entry name" value="HIS_KIN"/>
    <property type="match status" value="1"/>
</dbReference>
<dbReference type="HOGENOM" id="CLU_000445_89_2_6"/>
<evidence type="ECO:0000256" key="6">
    <source>
        <dbReference type="ARBA" id="ARBA00022475"/>
    </source>
</evidence>
<protein>
    <recommendedName>
        <fullName evidence="4">Phosphate regulon sensor protein PhoR</fullName>
        <ecNumber evidence="3">2.7.13.3</ecNumber>
    </recommendedName>
</protein>
<dbReference type="Proteomes" id="UP000004699">
    <property type="component" value="Unassembled WGS sequence"/>
</dbReference>
<feature type="transmembrane region" description="Helical" evidence="18">
    <location>
        <begin position="7"/>
        <end position="26"/>
    </location>
</feature>
<dbReference type="SUPFAM" id="SSF55785">
    <property type="entry name" value="PYP-like sensor domain (PAS domain)"/>
    <property type="match status" value="1"/>
</dbReference>
<keyword evidence="6" id="KW-1003">Cell membrane</keyword>
<evidence type="ECO:0000256" key="4">
    <source>
        <dbReference type="ARBA" id="ARBA00019665"/>
    </source>
</evidence>
<dbReference type="PROSITE" id="PS50112">
    <property type="entry name" value="PAS"/>
    <property type="match status" value="1"/>
</dbReference>
<evidence type="ECO:0000256" key="14">
    <source>
        <dbReference type="ARBA" id="ARBA00022989"/>
    </source>
</evidence>
<dbReference type="FunFam" id="3.30.565.10:FF:000006">
    <property type="entry name" value="Sensor histidine kinase WalK"/>
    <property type="match status" value="1"/>
</dbReference>
<dbReference type="Pfam" id="PF11808">
    <property type="entry name" value="PhoR"/>
    <property type="match status" value="1"/>
</dbReference>
<feature type="domain" description="Histidine kinase" evidence="19">
    <location>
        <begin position="211"/>
        <end position="426"/>
    </location>
</feature>
<dbReference type="InterPro" id="IPR050351">
    <property type="entry name" value="BphY/WalK/GraS-like"/>
</dbReference>
<dbReference type="GO" id="GO:0016036">
    <property type="term" value="P:cellular response to phosphate starvation"/>
    <property type="evidence" value="ECO:0007669"/>
    <property type="project" value="TreeGrafter"/>
</dbReference>
<comment type="function">
    <text evidence="17">Member of the two-component regulatory system PhoR/PhoB involved in the phosphate regulon genes expression. PhoR may function as a membrane-associated protein kinase that phosphorylates PhoB in response to environmental signals.</text>
</comment>
<dbReference type="Pfam" id="PF02518">
    <property type="entry name" value="HATPase_c"/>
    <property type="match status" value="1"/>
</dbReference>
<comment type="subcellular location">
    <subcellularLocation>
        <location evidence="2">Cell membrane</location>
    </subcellularLocation>
</comment>
<keyword evidence="8" id="KW-0592">Phosphate transport</keyword>
<dbReference type="SUPFAM" id="SSF47384">
    <property type="entry name" value="Homodimeric domain of signal transducing histidine kinase"/>
    <property type="match status" value="1"/>
</dbReference>
<dbReference type="Gene3D" id="3.30.450.20">
    <property type="entry name" value="PAS domain"/>
    <property type="match status" value="1"/>
</dbReference>
<dbReference type="InterPro" id="IPR036097">
    <property type="entry name" value="HisK_dim/P_sf"/>
</dbReference>
<dbReference type="SUPFAM" id="SSF55874">
    <property type="entry name" value="ATPase domain of HSP90 chaperone/DNA topoisomerase II/histidine kinase"/>
    <property type="match status" value="1"/>
</dbReference>
<keyword evidence="22" id="KW-1185">Reference proteome</keyword>
<reference evidence="22" key="1">
    <citation type="journal article" date="2013" name="BMC Microbiol.">
        <title>Taxonomy and evolution of bacteriochlorophyll a-containing members of the OM60/NOR5 clade of marine gammaproteobacteria: description of Luminiphilus syltensis gen. nov., sp. nov., reclassification of Haliea rubra as Pseudohaliea rubra gen. nov., comb. nov., and emendation of Chromatocurvus halotolerans.</title>
        <authorList>
            <person name="Spring S."/>
            <person name="Riedel T."/>
            <person name="Sproer C."/>
            <person name="Yan S."/>
            <person name="Harder J."/>
            <person name="Fuchs B.M."/>
        </authorList>
    </citation>
    <scope>NUCLEOTIDE SEQUENCE [LARGE SCALE GENOMIC DNA]</scope>
    <source>
        <strain evidence="22">NOR51-B</strain>
    </source>
</reference>
<dbReference type="PRINTS" id="PR00344">
    <property type="entry name" value="BCTRLSENSOR"/>
</dbReference>
<keyword evidence="16 18" id="KW-0472">Membrane</keyword>
<evidence type="ECO:0000256" key="13">
    <source>
        <dbReference type="ARBA" id="ARBA00022840"/>
    </source>
</evidence>
<dbReference type="EMBL" id="DS999411">
    <property type="protein sequence ID" value="EED34537.1"/>
    <property type="molecule type" value="Genomic_DNA"/>
</dbReference>
<dbReference type="PANTHER" id="PTHR45453:SF1">
    <property type="entry name" value="PHOSPHATE REGULON SENSOR PROTEIN PHOR"/>
    <property type="match status" value="1"/>
</dbReference>
<keyword evidence="12 21" id="KW-0418">Kinase</keyword>
<evidence type="ECO:0000256" key="9">
    <source>
        <dbReference type="ARBA" id="ARBA00022679"/>
    </source>
</evidence>
<dbReference type="CDD" id="cd00130">
    <property type="entry name" value="PAS"/>
    <property type="match status" value="1"/>
</dbReference>
<dbReference type="GO" id="GO:0005886">
    <property type="term" value="C:plasma membrane"/>
    <property type="evidence" value="ECO:0007669"/>
    <property type="project" value="UniProtKB-SubCell"/>
</dbReference>
<evidence type="ECO:0000259" key="19">
    <source>
        <dbReference type="PROSITE" id="PS50109"/>
    </source>
</evidence>
<dbReference type="InterPro" id="IPR004358">
    <property type="entry name" value="Sig_transdc_His_kin-like_C"/>
</dbReference>
<gene>
    <name evidence="21" type="primary">phoR</name>
    <name evidence="21" type="ORF">NOR51B_474</name>
</gene>
<evidence type="ECO:0000313" key="21">
    <source>
        <dbReference type="EMBL" id="EED34537.1"/>
    </source>
</evidence>
<dbReference type="InterPro" id="IPR036890">
    <property type="entry name" value="HATPase_C_sf"/>
</dbReference>
<dbReference type="Gene3D" id="3.30.565.10">
    <property type="entry name" value="Histidine kinase-like ATPase, C-terminal domain"/>
    <property type="match status" value="1"/>
</dbReference>
<comment type="catalytic activity">
    <reaction evidence="1">
        <text>ATP + protein L-histidine = ADP + protein N-phospho-L-histidine.</text>
        <dbReference type="EC" id="2.7.13.3"/>
    </reaction>
</comment>
<dbReference type="SMART" id="SM00388">
    <property type="entry name" value="HisKA"/>
    <property type="match status" value="1"/>
</dbReference>
<dbReference type="AlphaFoldDB" id="B8KRT6"/>
<dbReference type="InterPro" id="IPR005467">
    <property type="entry name" value="His_kinase_dom"/>
</dbReference>
<evidence type="ECO:0000256" key="5">
    <source>
        <dbReference type="ARBA" id="ARBA00022448"/>
    </source>
</evidence>
<evidence type="ECO:0000256" key="15">
    <source>
        <dbReference type="ARBA" id="ARBA00023012"/>
    </source>
</evidence>
<dbReference type="InterPro" id="IPR003661">
    <property type="entry name" value="HisK_dim/P_dom"/>
</dbReference>
<dbReference type="SMART" id="SM00091">
    <property type="entry name" value="PAS"/>
    <property type="match status" value="1"/>
</dbReference>
<dbReference type="GO" id="GO:0000155">
    <property type="term" value="F:phosphorelay sensor kinase activity"/>
    <property type="evidence" value="ECO:0007669"/>
    <property type="project" value="InterPro"/>
</dbReference>
<dbReference type="InterPro" id="IPR003594">
    <property type="entry name" value="HATPase_dom"/>
</dbReference>
<evidence type="ECO:0000256" key="1">
    <source>
        <dbReference type="ARBA" id="ARBA00000085"/>
    </source>
</evidence>
<dbReference type="PANTHER" id="PTHR45453">
    <property type="entry name" value="PHOSPHATE REGULON SENSOR PROTEIN PHOR"/>
    <property type="match status" value="1"/>
</dbReference>
<keyword evidence="14 18" id="KW-1133">Transmembrane helix</keyword>
<dbReference type="NCBIfam" id="TIGR02966">
    <property type="entry name" value="phoR_proteo"/>
    <property type="match status" value="1"/>
</dbReference>
<dbReference type="InterPro" id="IPR035965">
    <property type="entry name" value="PAS-like_dom_sf"/>
</dbReference>
<evidence type="ECO:0000256" key="10">
    <source>
        <dbReference type="ARBA" id="ARBA00022692"/>
    </source>
</evidence>
<name>B8KRT6_9GAMM</name>
<dbReference type="OrthoDB" id="9813151at2"/>
<dbReference type="GO" id="GO:0004721">
    <property type="term" value="F:phosphoprotein phosphatase activity"/>
    <property type="evidence" value="ECO:0007669"/>
    <property type="project" value="InterPro"/>
</dbReference>
<evidence type="ECO:0000256" key="3">
    <source>
        <dbReference type="ARBA" id="ARBA00012438"/>
    </source>
</evidence>
<dbReference type="Pfam" id="PF00512">
    <property type="entry name" value="HisKA"/>
    <property type="match status" value="1"/>
</dbReference>
<dbReference type="SMART" id="SM00387">
    <property type="entry name" value="HATPase_c"/>
    <property type="match status" value="1"/>
</dbReference>
<dbReference type="GO" id="GO:0006817">
    <property type="term" value="P:phosphate ion transport"/>
    <property type="evidence" value="ECO:0007669"/>
    <property type="project" value="UniProtKB-KW"/>
</dbReference>
<evidence type="ECO:0000256" key="18">
    <source>
        <dbReference type="SAM" id="Phobius"/>
    </source>
</evidence>
<keyword evidence="15" id="KW-0902">Two-component regulatory system</keyword>
<dbReference type="FunFam" id="1.10.287.130:FF:000001">
    <property type="entry name" value="Two-component sensor histidine kinase"/>
    <property type="match status" value="1"/>
</dbReference>
<evidence type="ECO:0000256" key="16">
    <source>
        <dbReference type="ARBA" id="ARBA00023136"/>
    </source>
</evidence>
<dbReference type="GO" id="GO:0005524">
    <property type="term" value="F:ATP binding"/>
    <property type="evidence" value="ECO:0007669"/>
    <property type="project" value="UniProtKB-KW"/>
</dbReference>
<evidence type="ECO:0000256" key="12">
    <source>
        <dbReference type="ARBA" id="ARBA00022777"/>
    </source>
</evidence>
<evidence type="ECO:0000256" key="8">
    <source>
        <dbReference type="ARBA" id="ARBA00022592"/>
    </source>
</evidence>
<evidence type="ECO:0000256" key="17">
    <source>
        <dbReference type="ARBA" id="ARBA00025207"/>
    </source>
</evidence>
<dbReference type="eggNOG" id="COG5002">
    <property type="taxonomic scope" value="Bacteria"/>
</dbReference>
<evidence type="ECO:0000256" key="2">
    <source>
        <dbReference type="ARBA" id="ARBA00004236"/>
    </source>
</evidence>
<keyword evidence="11" id="KW-0547">Nucleotide-binding</keyword>
<keyword evidence="13" id="KW-0067">ATP-binding</keyword>
<dbReference type="Gene3D" id="1.10.287.130">
    <property type="match status" value="1"/>
</dbReference>
<evidence type="ECO:0000256" key="7">
    <source>
        <dbReference type="ARBA" id="ARBA00022553"/>
    </source>
</evidence>
<sequence length="436" mass="48910">MRPGLTWFYELRLLLLAIIAGTGLGWLAGSPLGGFAATVSGALLVWVWQVRKINRWLDSPETTPPESFGIWGVILDNIYLLQRRNREAQNRLASALDYLQDSLASMRDAALIIDKRSAIAWCNESARSLLGVQFPEDRGQPILNLLRMPEFHAYLDSEDYQYPLQVLPPQEGGVCLEFEVSRFGDGDRLILVRDVTDRIRLEEMRQDFVANVSHELRTPLTVIKGHIQMAIDNPTMGPDHLQRSLAQVDAQTARMENLLTDLLWLSRIESMEHERKTEWVAVDKLLETLVAELRPGFQDREIELEIRTGYAVMGDVKQLHSAVSNLIINALKYSPAESPVIIRGFIEEQGYVIEVQDNGPGIEAGHLPRLTERFYRVDKSRSQATGGTGLGLAIVKHVANAHNAELRIQSEVGVGSVFALVFQPELVRGDSTETLQ</sequence>
<dbReference type="InterPro" id="IPR014310">
    <property type="entry name" value="Sig_transdc_His_kinase_PhoR"/>
</dbReference>
<proteinExistence type="predicted"/>
<organism evidence="21 22">
    <name type="scientific">Luminiphilus syltensis NOR5-1B</name>
    <dbReference type="NCBI Taxonomy" id="565045"/>
    <lineage>
        <taxon>Bacteria</taxon>
        <taxon>Pseudomonadati</taxon>
        <taxon>Pseudomonadota</taxon>
        <taxon>Gammaproteobacteria</taxon>
        <taxon>Cellvibrionales</taxon>
        <taxon>Halieaceae</taxon>
        <taxon>Luminiphilus</taxon>
    </lineage>
</organism>
<dbReference type="InterPro" id="IPR000014">
    <property type="entry name" value="PAS"/>
</dbReference>
<evidence type="ECO:0000259" key="20">
    <source>
        <dbReference type="PROSITE" id="PS50112"/>
    </source>
</evidence>
<keyword evidence="7" id="KW-0597">Phosphoprotein</keyword>
<accession>B8KRT6</accession>
<dbReference type="CDD" id="cd00082">
    <property type="entry name" value="HisKA"/>
    <property type="match status" value="1"/>
</dbReference>